<reference evidence="2 3" key="1">
    <citation type="submission" date="2024-04" db="EMBL/GenBank/DDBJ databases">
        <title>Genomic Markers of Mycobacteria.</title>
        <authorList>
            <person name="Soliman M.S."/>
            <person name="Elkholy A."/>
            <person name="Soliman N.S."/>
            <person name="Abbas A."/>
            <person name="Khayrat S."/>
            <person name="Shawky S."/>
        </authorList>
    </citation>
    <scope>NUCLEOTIDE SEQUENCE [LARGE SCALE GENOMIC DNA]</scope>
    <source>
        <strain evidence="2 3">Egy-CU-AM5</strain>
    </source>
</reference>
<proteinExistence type="predicted"/>
<name>A0ABV3VQL0_9MYCO</name>
<keyword evidence="3" id="KW-1185">Reference proteome</keyword>
<dbReference type="Proteomes" id="UP001558474">
    <property type="component" value="Unassembled WGS sequence"/>
</dbReference>
<dbReference type="EMBL" id="JBDLOU010000110">
    <property type="protein sequence ID" value="MEX3742663.1"/>
    <property type="molecule type" value="Genomic_DNA"/>
</dbReference>
<dbReference type="RefSeq" id="WP_368574430.1">
    <property type="nucleotide sequence ID" value="NZ_JBDLOU010000110.1"/>
</dbReference>
<accession>A0ABV3VQL0</accession>
<sequence>MLSEGQAVAAVAAQTGLSKERVLELARNTDMPDVGLLAKEVNNRLRELGLSTLQASKLGFVSRSTLTQLGKDDRVPNRTTLARLDDLCSWEVGSARDAMYGIAPKPREQHTGTTRPVYDPNAEEDYDNLARWIEERLRELNLSKAKFAAIGGPGRTTLATMGKRGYKPTSETLEKIDTHLLWEPGSTLAALKGGMPIRRGPTPTPHPALIPLNAIKDRLRVLAARNMRHQQGLEQTQKDIEEAIRHVNLAIEDLGDPRRRDAVGTPGTGNSRNGVNAADHEDDVNEQDADP</sequence>
<protein>
    <recommendedName>
        <fullName evidence="4">Transcriptional regulator</fullName>
    </recommendedName>
</protein>
<gene>
    <name evidence="2" type="ORF">ABFW12_30935</name>
</gene>
<evidence type="ECO:0000313" key="2">
    <source>
        <dbReference type="EMBL" id="MEX3742663.1"/>
    </source>
</evidence>
<feature type="region of interest" description="Disordered" evidence="1">
    <location>
        <begin position="255"/>
        <end position="291"/>
    </location>
</feature>
<comment type="caution">
    <text evidence="2">The sequence shown here is derived from an EMBL/GenBank/DDBJ whole genome shotgun (WGS) entry which is preliminary data.</text>
</comment>
<feature type="compositionally biased region" description="Acidic residues" evidence="1">
    <location>
        <begin position="280"/>
        <end position="291"/>
    </location>
</feature>
<evidence type="ECO:0008006" key="4">
    <source>
        <dbReference type="Google" id="ProtNLM"/>
    </source>
</evidence>
<organism evidence="2 3">
    <name type="scientific">Mycolicibacterium porcinum</name>
    <dbReference type="NCBI Taxonomy" id="39693"/>
    <lineage>
        <taxon>Bacteria</taxon>
        <taxon>Bacillati</taxon>
        <taxon>Actinomycetota</taxon>
        <taxon>Actinomycetes</taxon>
        <taxon>Mycobacteriales</taxon>
        <taxon>Mycobacteriaceae</taxon>
        <taxon>Mycolicibacterium</taxon>
    </lineage>
</organism>
<evidence type="ECO:0000313" key="3">
    <source>
        <dbReference type="Proteomes" id="UP001558474"/>
    </source>
</evidence>
<evidence type="ECO:0000256" key="1">
    <source>
        <dbReference type="SAM" id="MobiDB-lite"/>
    </source>
</evidence>